<keyword evidence="3" id="KW-0479">Metal-binding</keyword>
<dbReference type="CDD" id="cd02068">
    <property type="entry name" value="radical_SAM_B12_BD"/>
    <property type="match status" value="1"/>
</dbReference>
<dbReference type="RefSeq" id="WP_072886875.1">
    <property type="nucleotide sequence ID" value="NZ_FRAE01000008.1"/>
</dbReference>
<dbReference type="SFLD" id="SFLDS00029">
    <property type="entry name" value="Radical_SAM"/>
    <property type="match status" value="1"/>
</dbReference>
<dbReference type="InterPro" id="IPR051198">
    <property type="entry name" value="BchE-like"/>
</dbReference>
<protein>
    <submittedName>
        <fullName evidence="8">Radical SAM superfamily enzyme YgiQ, UPF0313 family</fullName>
    </submittedName>
</protein>
<dbReference type="Pfam" id="PF13311">
    <property type="entry name" value="DUF4080"/>
    <property type="match status" value="1"/>
</dbReference>
<dbReference type="InterPro" id="IPR007197">
    <property type="entry name" value="rSAM"/>
</dbReference>
<dbReference type="Proteomes" id="UP000242497">
    <property type="component" value="Unassembled WGS sequence"/>
</dbReference>
<reference evidence="9" key="1">
    <citation type="submission" date="2016-11" db="EMBL/GenBank/DDBJ databases">
        <authorList>
            <person name="Varghese N."/>
            <person name="Submissions S."/>
        </authorList>
    </citation>
    <scope>NUCLEOTIDE SEQUENCE [LARGE SCALE GENOMIC DNA]</scope>
    <source>
        <strain evidence="9">DSM 15518</strain>
    </source>
</reference>
<dbReference type="InterPro" id="IPR006158">
    <property type="entry name" value="Cobalamin-bd"/>
</dbReference>
<keyword evidence="2" id="KW-0949">S-adenosyl-L-methionine</keyword>
<dbReference type="Pfam" id="PF02310">
    <property type="entry name" value="B12-binding"/>
    <property type="match status" value="1"/>
</dbReference>
<keyword evidence="9" id="KW-1185">Reference proteome</keyword>
<evidence type="ECO:0000256" key="2">
    <source>
        <dbReference type="ARBA" id="ARBA00022691"/>
    </source>
</evidence>
<gene>
    <name evidence="8" type="ORF">SAMN02744037_00459</name>
</gene>
<dbReference type="GO" id="GO:0051539">
    <property type="term" value="F:4 iron, 4 sulfur cluster binding"/>
    <property type="evidence" value="ECO:0007669"/>
    <property type="project" value="UniProtKB-KW"/>
</dbReference>
<dbReference type="GO" id="GO:0005829">
    <property type="term" value="C:cytosol"/>
    <property type="evidence" value="ECO:0007669"/>
    <property type="project" value="TreeGrafter"/>
</dbReference>
<dbReference type="InterPro" id="IPR036724">
    <property type="entry name" value="Cobalamin-bd_sf"/>
</dbReference>
<dbReference type="SMART" id="SM00729">
    <property type="entry name" value="Elp3"/>
    <property type="match status" value="1"/>
</dbReference>
<dbReference type="PROSITE" id="PS51918">
    <property type="entry name" value="RADICAL_SAM"/>
    <property type="match status" value="1"/>
</dbReference>
<evidence type="ECO:0000256" key="4">
    <source>
        <dbReference type="ARBA" id="ARBA00023004"/>
    </source>
</evidence>
<dbReference type="InterPro" id="IPR023404">
    <property type="entry name" value="rSAM_horseshoe"/>
</dbReference>
<dbReference type="Gene3D" id="3.40.50.280">
    <property type="entry name" value="Cobalamin-binding domain"/>
    <property type="match status" value="1"/>
</dbReference>
<dbReference type="AlphaFoldDB" id="A0A1M6KSH3"/>
<dbReference type="GO" id="GO:0003824">
    <property type="term" value="F:catalytic activity"/>
    <property type="evidence" value="ECO:0007669"/>
    <property type="project" value="InterPro"/>
</dbReference>
<organism evidence="8 9">
    <name type="scientific">Tepidibacter formicigenes DSM 15518</name>
    <dbReference type="NCBI Taxonomy" id="1123349"/>
    <lineage>
        <taxon>Bacteria</taxon>
        <taxon>Bacillati</taxon>
        <taxon>Bacillota</taxon>
        <taxon>Clostridia</taxon>
        <taxon>Peptostreptococcales</taxon>
        <taxon>Peptostreptococcaceae</taxon>
        <taxon>Tepidibacter</taxon>
    </lineage>
</organism>
<dbReference type="SFLD" id="SFLDG01082">
    <property type="entry name" value="B12-binding_domain_containing"/>
    <property type="match status" value="1"/>
</dbReference>
<dbReference type="PROSITE" id="PS51332">
    <property type="entry name" value="B12_BINDING"/>
    <property type="match status" value="1"/>
</dbReference>
<dbReference type="STRING" id="1123349.SAMN02744037_00459"/>
<dbReference type="OrthoDB" id="9801424at2"/>
<feature type="domain" description="B12-binding" evidence="6">
    <location>
        <begin position="1"/>
        <end position="133"/>
    </location>
</feature>
<dbReference type="InterPro" id="IPR058240">
    <property type="entry name" value="rSAM_sf"/>
</dbReference>
<proteinExistence type="predicted"/>
<dbReference type="Gene3D" id="3.80.30.20">
    <property type="entry name" value="tm_1862 like domain"/>
    <property type="match status" value="1"/>
</dbReference>
<comment type="cofactor">
    <cofactor evidence="1">
        <name>[4Fe-4S] cluster</name>
        <dbReference type="ChEBI" id="CHEBI:49883"/>
    </cofactor>
</comment>
<dbReference type="InterPro" id="IPR034466">
    <property type="entry name" value="Methyltransferase_Class_B"/>
</dbReference>
<evidence type="ECO:0000256" key="1">
    <source>
        <dbReference type="ARBA" id="ARBA00001966"/>
    </source>
</evidence>
<dbReference type="PANTHER" id="PTHR43409">
    <property type="entry name" value="ANAEROBIC MAGNESIUM-PROTOPORPHYRIN IX MONOMETHYL ESTER CYCLASE-RELATED"/>
    <property type="match status" value="1"/>
</dbReference>
<dbReference type="GO" id="GO:0031419">
    <property type="term" value="F:cobalamin binding"/>
    <property type="evidence" value="ECO:0007669"/>
    <property type="project" value="InterPro"/>
</dbReference>
<evidence type="ECO:0000313" key="9">
    <source>
        <dbReference type="Proteomes" id="UP000242497"/>
    </source>
</evidence>
<evidence type="ECO:0000259" key="7">
    <source>
        <dbReference type="PROSITE" id="PS51918"/>
    </source>
</evidence>
<keyword evidence="5" id="KW-0411">Iron-sulfur</keyword>
<dbReference type="InterPro" id="IPR025288">
    <property type="entry name" value="DUF4080"/>
</dbReference>
<sequence>MEILLTTLNSKFIHTNLAIRYLNSFCRDLANIQVEEYTINNSIDYILKEIYKKDVDLVVFSTYIWNVDDTLKICKNLKQISSHIKILLGGPEVSYDFIEFMKKHDFIDYIIYGEGEVTFREFIEYFLGKKNINKIDGLVYRDNGNVIVNNPRALINDLNIIPSPYENIDKREYENKIVYYETSRGCPFNCQYCLSSTIKGLRFFDIDRVKRELKNLIDARVKQVKFVDRTFNANKKYALDIMKFIMDNDNGYTNFHFEVTAHLIDDEMLEFLSTCKEGLFQFEIGVQSTNIDTLKEVGRVQNFERLSYVVNKVSSFKNIHQHLDLIAGLPFEDYESFRKSFNEVFDLDIEHLQLGFLKMLKGSGIRNNADKHGYVFKGYPPYEVLGNKYISYEEILKIKDIEEILEIYYNSKNFSLSIKYIIKNYYKEDSFKCFEDLAQFWEEKGYFKVSQGKNSQYKILLEYYKEKIKNNFDLFKEILKYDYISLGRVSSVPNFFEKIEVEEFKNRCHKFLQDEENTRTYLPEFENTPAKNIIKYVQFEVFKYDVLRLKENIYEKLDENLNTILFIYNLDKKVFEKSKSYKVTI</sequence>
<evidence type="ECO:0000256" key="5">
    <source>
        <dbReference type="ARBA" id="ARBA00023014"/>
    </source>
</evidence>
<accession>A0A1M6KSH3</accession>
<evidence type="ECO:0000256" key="3">
    <source>
        <dbReference type="ARBA" id="ARBA00022723"/>
    </source>
</evidence>
<evidence type="ECO:0000313" key="8">
    <source>
        <dbReference type="EMBL" id="SHJ61804.1"/>
    </source>
</evidence>
<dbReference type="SUPFAM" id="SSF102114">
    <property type="entry name" value="Radical SAM enzymes"/>
    <property type="match status" value="1"/>
</dbReference>
<dbReference type="CDD" id="cd01335">
    <property type="entry name" value="Radical_SAM"/>
    <property type="match status" value="1"/>
</dbReference>
<dbReference type="SUPFAM" id="SSF52242">
    <property type="entry name" value="Cobalamin (vitamin B12)-binding domain"/>
    <property type="match status" value="1"/>
</dbReference>
<name>A0A1M6KSH3_9FIRM</name>
<evidence type="ECO:0000259" key="6">
    <source>
        <dbReference type="PROSITE" id="PS51332"/>
    </source>
</evidence>
<keyword evidence="4" id="KW-0408">Iron</keyword>
<dbReference type="Pfam" id="PF04055">
    <property type="entry name" value="Radical_SAM"/>
    <property type="match status" value="1"/>
</dbReference>
<feature type="domain" description="Radical SAM core" evidence="7">
    <location>
        <begin position="172"/>
        <end position="402"/>
    </location>
</feature>
<dbReference type="PANTHER" id="PTHR43409:SF16">
    <property type="entry name" value="SLR0320 PROTEIN"/>
    <property type="match status" value="1"/>
</dbReference>
<dbReference type="SFLD" id="SFLDG01123">
    <property type="entry name" value="methyltransferase_(Class_B)"/>
    <property type="match status" value="1"/>
</dbReference>
<dbReference type="GO" id="GO:0046872">
    <property type="term" value="F:metal ion binding"/>
    <property type="evidence" value="ECO:0007669"/>
    <property type="project" value="UniProtKB-KW"/>
</dbReference>
<dbReference type="InterPro" id="IPR006638">
    <property type="entry name" value="Elp3/MiaA/NifB-like_rSAM"/>
</dbReference>
<dbReference type="EMBL" id="FRAE01000008">
    <property type="protein sequence ID" value="SHJ61804.1"/>
    <property type="molecule type" value="Genomic_DNA"/>
</dbReference>